<accession>A0ABW3NZS1</accession>
<dbReference type="PANTHER" id="PTHR30592">
    <property type="entry name" value="FORMATE DEHYDROGENASE"/>
    <property type="match status" value="1"/>
</dbReference>
<proteinExistence type="inferred from homology"/>
<evidence type="ECO:0000313" key="4">
    <source>
        <dbReference type="EMBL" id="MFD1104790.1"/>
    </source>
</evidence>
<dbReference type="PANTHER" id="PTHR30592:SF1">
    <property type="entry name" value="SULFUR CARRIER PROTEIN FDHD"/>
    <property type="match status" value="1"/>
</dbReference>
<evidence type="ECO:0000256" key="1">
    <source>
        <dbReference type="ARBA" id="ARBA00022490"/>
    </source>
</evidence>
<dbReference type="PIRSF" id="PIRSF015626">
    <property type="entry name" value="FdhD"/>
    <property type="match status" value="1"/>
</dbReference>
<dbReference type="EMBL" id="JBHTLS010000112">
    <property type="protein sequence ID" value="MFD1104790.1"/>
    <property type="molecule type" value="Genomic_DNA"/>
</dbReference>
<dbReference type="InterPro" id="IPR003786">
    <property type="entry name" value="FdhD"/>
</dbReference>
<dbReference type="SUPFAM" id="SSF53927">
    <property type="entry name" value="Cytidine deaminase-like"/>
    <property type="match status" value="1"/>
</dbReference>
<sequence>MGDDLSSSVSIGQRFERLFPSDEGAPSDRPIAVESPVAIEVNGIGYAVLMATPAELEDLATGFALSERLADNASDIIDIYVYHSAIGWIIRLTLSAHLASRVHDRVRHRASESSCGLCGIENLEQAMRPLPKVHNSFAGSHRAVFTAIASLRDLQPLNHLTGAVHAVALCDHEGTIRLVCEDVGRHNAFDKLIGAMARRQMDWSGGFALLSSRCSYELVEKAALANCPLLATISAPTDLAIARAAEAGLPLISLVRPDAALLAR</sequence>
<gene>
    <name evidence="3 4" type="primary">fdhD</name>
    <name evidence="4" type="ORF">ACFQ24_07865</name>
</gene>
<dbReference type="Gene3D" id="3.40.140.10">
    <property type="entry name" value="Cytidine Deaminase, domain 2"/>
    <property type="match status" value="1"/>
</dbReference>
<keyword evidence="5" id="KW-1185">Reference proteome</keyword>
<dbReference type="InterPro" id="IPR016193">
    <property type="entry name" value="Cytidine_deaminase-like"/>
</dbReference>
<organism evidence="4 5">
    <name type="scientific">Sphingobium olei</name>
    <dbReference type="NCBI Taxonomy" id="420955"/>
    <lineage>
        <taxon>Bacteria</taxon>
        <taxon>Pseudomonadati</taxon>
        <taxon>Pseudomonadota</taxon>
        <taxon>Alphaproteobacteria</taxon>
        <taxon>Sphingomonadales</taxon>
        <taxon>Sphingomonadaceae</taxon>
        <taxon>Sphingobium</taxon>
    </lineage>
</organism>
<evidence type="ECO:0000256" key="3">
    <source>
        <dbReference type="HAMAP-Rule" id="MF_00187"/>
    </source>
</evidence>
<protein>
    <recommendedName>
        <fullName evidence="3">Sulfur carrier protein FdhD</fullName>
    </recommendedName>
</protein>
<keyword evidence="2 3" id="KW-0501">Molybdenum cofactor biosynthesis</keyword>
<keyword evidence="1 3" id="KW-0963">Cytoplasm</keyword>
<reference evidence="5" key="1">
    <citation type="journal article" date="2019" name="Int. J. Syst. Evol. Microbiol.">
        <title>The Global Catalogue of Microorganisms (GCM) 10K type strain sequencing project: providing services to taxonomists for standard genome sequencing and annotation.</title>
        <authorList>
            <consortium name="The Broad Institute Genomics Platform"/>
            <consortium name="The Broad Institute Genome Sequencing Center for Infectious Disease"/>
            <person name="Wu L."/>
            <person name="Ma J."/>
        </authorList>
    </citation>
    <scope>NUCLEOTIDE SEQUENCE [LARGE SCALE GENOMIC DNA]</scope>
    <source>
        <strain evidence="5">CCUG 54329</strain>
    </source>
</reference>
<name>A0ABW3NZS1_9SPHN</name>
<dbReference type="HAMAP" id="MF_00187">
    <property type="entry name" value="FdhD"/>
    <property type="match status" value="1"/>
</dbReference>
<comment type="similarity">
    <text evidence="3">Belongs to the FdhD family.</text>
</comment>
<dbReference type="Gene3D" id="3.10.20.10">
    <property type="match status" value="1"/>
</dbReference>
<comment type="caution">
    <text evidence="3">Lacks conserved residue(s) required for the propagation of feature annotation.</text>
</comment>
<comment type="function">
    <text evidence="3">Required for formate dehydrogenase (FDH) activity. Acts as a sulfur carrier protein that transfers sulfur from IscS to the molybdenum cofactor prior to its insertion into FDH.</text>
</comment>
<dbReference type="NCBIfam" id="TIGR00129">
    <property type="entry name" value="fdhD_narQ"/>
    <property type="match status" value="1"/>
</dbReference>
<evidence type="ECO:0000313" key="5">
    <source>
        <dbReference type="Proteomes" id="UP001597203"/>
    </source>
</evidence>
<dbReference type="RefSeq" id="WP_380910274.1">
    <property type="nucleotide sequence ID" value="NZ_JBHTLS010000112.1"/>
</dbReference>
<evidence type="ECO:0000256" key="2">
    <source>
        <dbReference type="ARBA" id="ARBA00023150"/>
    </source>
</evidence>
<comment type="caution">
    <text evidence="4">The sequence shown here is derived from an EMBL/GenBank/DDBJ whole genome shotgun (WGS) entry which is preliminary data.</text>
</comment>
<comment type="subcellular location">
    <subcellularLocation>
        <location evidence="3">Cytoplasm</location>
    </subcellularLocation>
</comment>
<dbReference type="Pfam" id="PF02634">
    <property type="entry name" value="FdhD-NarQ"/>
    <property type="match status" value="1"/>
</dbReference>
<feature type="active site" description="Cysteine persulfide intermediate" evidence="3">
    <location>
        <position position="115"/>
    </location>
</feature>
<dbReference type="Proteomes" id="UP001597203">
    <property type="component" value="Unassembled WGS sequence"/>
</dbReference>